<feature type="compositionally biased region" description="Basic residues" evidence="1">
    <location>
        <begin position="1"/>
        <end position="21"/>
    </location>
</feature>
<evidence type="ECO:0000313" key="2">
    <source>
        <dbReference type="EMBL" id="KAF2396297.1"/>
    </source>
</evidence>
<gene>
    <name evidence="2" type="ORF">EJ06DRAFT_234132</name>
</gene>
<feature type="region of interest" description="Disordered" evidence="1">
    <location>
        <begin position="160"/>
        <end position="186"/>
    </location>
</feature>
<keyword evidence="3" id="KW-1185">Reference proteome</keyword>
<accession>A0A6G1HKD0</accession>
<proteinExistence type="predicted"/>
<organism evidence="2 3">
    <name type="scientific">Trichodelitschia bisporula</name>
    <dbReference type="NCBI Taxonomy" id="703511"/>
    <lineage>
        <taxon>Eukaryota</taxon>
        <taxon>Fungi</taxon>
        <taxon>Dikarya</taxon>
        <taxon>Ascomycota</taxon>
        <taxon>Pezizomycotina</taxon>
        <taxon>Dothideomycetes</taxon>
        <taxon>Dothideomycetes incertae sedis</taxon>
        <taxon>Phaeotrichales</taxon>
        <taxon>Phaeotrichaceae</taxon>
        <taxon>Trichodelitschia</taxon>
    </lineage>
</organism>
<feature type="region of interest" description="Disordered" evidence="1">
    <location>
        <begin position="62"/>
        <end position="82"/>
    </location>
</feature>
<dbReference type="AlphaFoldDB" id="A0A6G1HKD0"/>
<evidence type="ECO:0000313" key="3">
    <source>
        <dbReference type="Proteomes" id="UP000799640"/>
    </source>
</evidence>
<sequence>MSPSRPFRHHDHTLPTRRKKNVPQSSTVTLEALDDPPPSFAANAGAITGLRYSLETTAAKPAMHGPFPVSPPRTRPSSHIRLTKSSPRTDFLCCAPLEARCQNVAPRTPPVVHEPRLAACLIYLIAERPRARSKDARSKDAQGATLFRAPYLCRRSRLSAGASSERLEAESENGLTPKTLYRHDRS</sequence>
<feature type="region of interest" description="Disordered" evidence="1">
    <location>
        <begin position="1"/>
        <end position="39"/>
    </location>
</feature>
<protein>
    <submittedName>
        <fullName evidence="2">Uncharacterized protein</fullName>
    </submittedName>
</protein>
<reference evidence="2" key="1">
    <citation type="journal article" date="2020" name="Stud. Mycol.">
        <title>101 Dothideomycetes genomes: a test case for predicting lifestyles and emergence of pathogens.</title>
        <authorList>
            <person name="Haridas S."/>
            <person name="Albert R."/>
            <person name="Binder M."/>
            <person name="Bloem J."/>
            <person name="Labutti K."/>
            <person name="Salamov A."/>
            <person name="Andreopoulos B."/>
            <person name="Baker S."/>
            <person name="Barry K."/>
            <person name="Bills G."/>
            <person name="Bluhm B."/>
            <person name="Cannon C."/>
            <person name="Castanera R."/>
            <person name="Culley D."/>
            <person name="Daum C."/>
            <person name="Ezra D."/>
            <person name="Gonzalez J."/>
            <person name="Henrissat B."/>
            <person name="Kuo A."/>
            <person name="Liang C."/>
            <person name="Lipzen A."/>
            <person name="Lutzoni F."/>
            <person name="Magnuson J."/>
            <person name="Mondo S."/>
            <person name="Nolan M."/>
            <person name="Ohm R."/>
            <person name="Pangilinan J."/>
            <person name="Park H.-J."/>
            <person name="Ramirez L."/>
            <person name="Alfaro M."/>
            <person name="Sun H."/>
            <person name="Tritt A."/>
            <person name="Yoshinaga Y."/>
            <person name="Zwiers L.-H."/>
            <person name="Turgeon B."/>
            <person name="Goodwin S."/>
            <person name="Spatafora J."/>
            <person name="Crous P."/>
            <person name="Grigoriev I."/>
        </authorList>
    </citation>
    <scope>NUCLEOTIDE SEQUENCE</scope>
    <source>
        <strain evidence="2">CBS 262.69</strain>
    </source>
</reference>
<dbReference type="EMBL" id="ML996707">
    <property type="protein sequence ID" value="KAF2396297.1"/>
    <property type="molecule type" value="Genomic_DNA"/>
</dbReference>
<name>A0A6G1HKD0_9PEZI</name>
<dbReference type="Proteomes" id="UP000799640">
    <property type="component" value="Unassembled WGS sequence"/>
</dbReference>
<evidence type="ECO:0000256" key="1">
    <source>
        <dbReference type="SAM" id="MobiDB-lite"/>
    </source>
</evidence>